<keyword evidence="2" id="KW-1133">Transmembrane helix</keyword>
<sequence>MQSARFSSMLDPSGRKCLWSNISGLAGYGRATTFTARVIPQATNFVAQLLVLGRLFRNRFLPRDSVNIPLYSAYSVAAAVVMCFALWACKIWICRYFATRQNFASPGPCLISQSGDDPSLHSRANLLCSSDAEIDEDANDDKGAFVGSRPTCSPSIVWTYTSGTSIGFVSAEASGSGLSIEEKRDAVLCGGMLDTRLDNTVDNPGERSSGGSAQDCIAEVATDTQTISRQGSLDSVTGEMKRTNDHLEALDVVVDDLTRELAATRRETAQAHKSSAIAQKDIHNVSRRMHQLEANITTLDRAHKVAEEGFRREKTALEARIHPRVPPISLSRLARDADAAISNLGNALFYAREESTHRGQLAEKLQKRMEHIESKHQRMFQHLQHEKQSIENALKRVHAELAANASAVSKQGSVIEKLGAEITRVKSERDAEQFERSLRIKMLQKELDEKTSEINLSRVALDFVDQELTEVNRCYAELKYTRGQEGTVDGARETALCQAETRIEALESARRSVSLRILALTLSREELLEQLGVLESRRTSGAWDYTALRKRVSTD</sequence>
<dbReference type="STRING" id="670580.A0A1X6MR97"/>
<evidence type="ECO:0000313" key="3">
    <source>
        <dbReference type="EMBL" id="OSX58911.1"/>
    </source>
</evidence>
<dbReference type="RefSeq" id="XP_024335705.1">
    <property type="nucleotide sequence ID" value="XM_024477121.1"/>
</dbReference>
<name>A0A1X6MR97_9APHY</name>
<dbReference type="AlphaFoldDB" id="A0A1X6MR97"/>
<feature type="coiled-coil region" evidence="1">
    <location>
        <begin position="362"/>
        <end position="400"/>
    </location>
</feature>
<evidence type="ECO:0000256" key="1">
    <source>
        <dbReference type="SAM" id="Coils"/>
    </source>
</evidence>
<dbReference type="Proteomes" id="UP000194127">
    <property type="component" value="Unassembled WGS sequence"/>
</dbReference>
<keyword evidence="2" id="KW-0812">Transmembrane</keyword>
<dbReference type="GeneID" id="36322071"/>
<evidence type="ECO:0000256" key="2">
    <source>
        <dbReference type="SAM" id="Phobius"/>
    </source>
</evidence>
<keyword evidence="4" id="KW-1185">Reference proteome</keyword>
<reference evidence="3 4" key="1">
    <citation type="submission" date="2017-04" db="EMBL/GenBank/DDBJ databases">
        <title>Genome Sequence of the Model Brown-Rot Fungus Postia placenta SB12.</title>
        <authorList>
            <consortium name="DOE Joint Genome Institute"/>
            <person name="Gaskell J."/>
            <person name="Kersten P."/>
            <person name="Larrondo L.F."/>
            <person name="Canessa P."/>
            <person name="Martinez D."/>
            <person name="Hibbett D."/>
            <person name="Schmoll M."/>
            <person name="Kubicek C.P."/>
            <person name="Martinez A.T."/>
            <person name="Yadav J."/>
            <person name="Master E."/>
            <person name="Magnuson J.K."/>
            <person name="James T."/>
            <person name="Yaver D."/>
            <person name="Berka R."/>
            <person name="Labutti K."/>
            <person name="Lipzen A."/>
            <person name="Aerts A."/>
            <person name="Barry K."/>
            <person name="Henrissat B."/>
            <person name="Blanchette R."/>
            <person name="Grigoriev I."/>
            <person name="Cullen D."/>
        </authorList>
    </citation>
    <scope>NUCLEOTIDE SEQUENCE [LARGE SCALE GENOMIC DNA]</scope>
    <source>
        <strain evidence="3 4">MAD-698-R-SB12</strain>
    </source>
</reference>
<gene>
    <name evidence="3" type="ORF">POSPLADRAFT_1035984</name>
</gene>
<feature type="transmembrane region" description="Helical" evidence="2">
    <location>
        <begin position="68"/>
        <end position="93"/>
    </location>
</feature>
<proteinExistence type="predicted"/>
<accession>A0A1X6MR97</accession>
<feature type="coiled-coil region" evidence="1">
    <location>
        <begin position="240"/>
        <end position="302"/>
    </location>
</feature>
<keyword evidence="2" id="KW-0472">Membrane</keyword>
<organism evidence="3 4">
    <name type="scientific">Postia placenta MAD-698-R-SB12</name>
    <dbReference type="NCBI Taxonomy" id="670580"/>
    <lineage>
        <taxon>Eukaryota</taxon>
        <taxon>Fungi</taxon>
        <taxon>Dikarya</taxon>
        <taxon>Basidiomycota</taxon>
        <taxon>Agaricomycotina</taxon>
        <taxon>Agaricomycetes</taxon>
        <taxon>Polyporales</taxon>
        <taxon>Adustoporiaceae</taxon>
        <taxon>Rhodonia</taxon>
    </lineage>
</organism>
<dbReference type="EMBL" id="KZ110603">
    <property type="protein sequence ID" value="OSX58911.1"/>
    <property type="molecule type" value="Genomic_DNA"/>
</dbReference>
<evidence type="ECO:0000313" key="4">
    <source>
        <dbReference type="Proteomes" id="UP000194127"/>
    </source>
</evidence>
<protein>
    <submittedName>
        <fullName evidence="3">Uncharacterized protein</fullName>
    </submittedName>
</protein>
<keyword evidence="1" id="KW-0175">Coiled coil</keyword>